<dbReference type="EMBL" id="ATGI01000016">
    <property type="protein sequence ID" value="EPF74990.1"/>
    <property type="molecule type" value="Genomic_DNA"/>
</dbReference>
<dbReference type="HOGENOM" id="CLU_2581770_0_0_6"/>
<organism evidence="1 2">
    <name type="scientific">Acinetobacter rudis CIP 110305</name>
    <dbReference type="NCBI Taxonomy" id="421052"/>
    <lineage>
        <taxon>Bacteria</taxon>
        <taxon>Pseudomonadati</taxon>
        <taxon>Pseudomonadota</taxon>
        <taxon>Gammaproteobacteria</taxon>
        <taxon>Moraxellales</taxon>
        <taxon>Moraxellaceae</taxon>
        <taxon>Acinetobacter</taxon>
    </lineage>
</organism>
<dbReference type="OrthoDB" id="9908086at2"/>
<dbReference type="STRING" id="632955.GCA_000829675_03340"/>
<protein>
    <submittedName>
        <fullName evidence="1">Uncharacterized protein</fullName>
    </submittedName>
</protein>
<dbReference type="RefSeq" id="WP_016655770.1">
    <property type="nucleotide sequence ID" value="NZ_KE340352.1"/>
</dbReference>
<proteinExistence type="predicted"/>
<sequence length="80" mass="9280">MHKKHLTLRNQITSQEVSYHQYFSSPKVLAWFDDNEKKRVVDAKLIKELDSITGINSKSTNQVNIFEINGVDHILVTFGY</sequence>
<reference evidence="1 2" key="1">
    <citation type="submission" date="2013-06" db="EMBL/GenBank/DDBJ databases">
        <title>The Genome Sequence of Acinetobacter rudis CIP 110305.</title>
        <authorList>
            <consortium name="The Broad Institute Genome Sequencing Platform"/>
            <consortium name="The Broad Institute Genome Sequencing Center for Infectious Disease"/>
            <person name="Cerqueira G."/>
            <person name="Feldgarden M."/>
            <person name="Courvalin P."/>
            <person name="Perichon B."/>
            <person name="Grillot-Courvalin C."/>
            <person name="Clermont D."/>
            <person name="Rocha E."/>
            <person name="Yoon E.-J."/>
            <person name="Nemec A."/>
            <person name="Young S.K."/>
            <person name="Zeng Q."/>
            <person name="Gargeya S."/>
            <person name="Fitzgerald M."/>
            <person name="Abouelleil A."/>
            <person name="Alvarado L."/>
            <person name="Berlin A.M."/>
            <person name="Chapman S.B."/>
            <person name="Dewar J."/>
            <person name="Goldberg J."/>
            <person name="Griggs A."/>
            <person name="Gujja S."/>
            <person name="Hansen M."/>
            <person name="Howarth C."/>
            <person name="Imamovic A."/>
            <person name="Larimer J."/>
            <person name="McCowan C."/>
            <person name="Murphy C."/>
            <person name="Pearson M."/>
            <person name="Priest M."/>
            <person name="Roberts A."/>
            <person name="Saif S."/>
            <person name="Shea T."/>
            <person name="Sykes S."/>
            <person name="Wortman J."/>
            <person name="Nusbaum C."/>
            <person name="Birren B."/>
        </authorList>
    </citation>
    <scope>NUCLEOTIDE SEQUENCE [LARGE SCALE GENOMIC DNA]</scope>
    <source>
        <strain evidence="1 2">CIP 110305</strain>
    </source>
</reference>
<name>S3N4S9_9GAMM</name>
<accession>S3N4S9</accession>
<evidence type="ECO:0000313" key="2">
    <source>
        <dbReference type="Proteomes" id="UP000014568"/>
    </source>
</evidence>
<gene>
    <name evidence="1" type="ORF">F945_01361</name>
</gene>
<dbReference type="AlphaFoldDB" id="S3N4S9"/>
<evidence type="ECO:0000313" key="1">
    <source>
        <dbReference type="EMBL" id="EPF74990.1"/>
    </source>
</evidence>
<dbReference type="Proteomes" id="UP000014568">
    <property type="component" value="Unassembled WGS sequence"/>
</dbReference>
<comment type="caution">
    <text evidence="1">The sequence shown here is derived from an EMBL/GenBank/DDBJ whole genome shotgun (WGS) entry which is preliminary data.</text>
</comment>
<keyword evidence="2" id="KW-1185">Reference proteome</keyword>